<gene>
    <name evidence="1" type="ORF">VPNG_06217</name>
</gene>
<organism evidence="1 2">
    <name type="scientific">Cytospora leucostoma</name>
    <dbReference type="NCBI Taxonomy" id="1230097"/>
    <lineage>
        <taxon>Eukaryota</taxon>
        <taxon>Fungi</taxon>
        <taxon>Dikarya</taxon>
        <taxon>Ascomycota</taxon>
        <taxon>Pezizomycotina</taxon>
        <taxon>Sordariomycetes</taxon>
        <taxon>Sordariomycetidae</taxon>
        <taxon>Diaporthales</taxon>
        <taxon>Cytosporaceae</taxon>
        <taxon>Cytospora</taxon>
    </lineage>
</organism>
<proteinExistence type="predicted"/>
<dbReference type="Proteomes" id="UP000285146">
    <property type="component" value="Unassembled WGS sequence"/>
</dbReference>
<protein>
    <submittedName>
        <fullName evidence="1">Uncharacterized protein</fullName>
    </submittedName>
</protein>
<accession>A0A423WYG5</accession>
<sequence>MNSQVRRVVVKAAQSAPSVGRGASSSTSSLSLYQYASEGLRQLARQHREPHAPADWKKLIKNAAWGLPIYAPVTAAALFWPYPVKKLAEVRYH</sequence>
<dbReference type="OrthoDB" id="5214502at2759"/>
<name>A0A423WYG5_9PEZI</name>
<dbReference type="AlphaFoldDB" id="A0A423WYG5"/>
<reference evidence="1 2" key="1">
    <citation type="submission" date="2015-09" db="EMBL/GenBank/DDBJ databases">
        <title>Host preference determinants of Valsa canker pathogens revealed by comparative genomics.</title>
        <authorList>
            <person name="Yin Z."/>
            <person name="Huang L."/>
        </authorList>
    </citation>
    <scope>NUCLEOTIDE SEQUENCE [LARGE SCALE GENOMIC DNA]</scope>
    <source>
        <strain evidence="1 2">SXYLt</strain>
    </source>
</reference>
<evidence type="ECO:0000313" key="1">
    <source>
        <dbReference type="EMBL" id="ROW08557.1"/>
    </source>
</evidence>
<dbReference type="EMBL" id="LKEB01000034">
    <property type="protein sequence ID" value="ROW08557.1"/>
    <property type="molecule type" value="Genomic_DNA"/>
</dbReference>
<evidence type="ECO:0000313" key="2">
    <source>
        <dbReference type="Proteomes" id="UP000285146"/>
    </source>
</evidence>
<comment type="caution">
    <text evidence="1">The sequence shown here is derived from an EMBL/GenBank/DDBJ whole genome shotgun (WGS) entry which is preliminary data.</text>
</comment>
<keyword evidence="2" id="KW-1185">Reference proteome</keyword>
<dbReference type="InParanoid" id="A0A423WYG5"/>